<dbReference type="InterPro" id="IPR002173">
    <property type="entry name" value="Carboh/pur_kinase_PfkB_CS"/>
</dbReference>
<comment type="similarity">
    <text evidence="1">Belongs to the carbohydrate kinase pfkB family.</text>
</comment>
<evidence type="ECO:0000313" key="15">
    <source>
        <dbReference type="Proteomes" id="UP000002016"/>
    </source>
</evidence>
<comment type="subunit">
    <text evidence="12">Homodimer.</text>
</comment>
<evidence type="ECO:0000256" key="5">
    <source>
        <dbReference type="ARBA" id="ARBA00022723"/>
    </source>
</evidence>
<feature type="binding site" evidence="12">
    <location>
        <position position="182"/>
    </location>
    <ligand>
        <name>ATP</name>
        <dbReference type="ChEBI" id="CHEBI:30616"/>
    </ligand>
</feature>
<dbReference type="eggNOG" id="COG0524">
    <property type="taxonomic scope" value="Bacteria"/>
</dbReference>
<dbReference type="HOGENOM" id="CLU_027634_2_2_0"/>
<evidence type="ECO:0000256" key="10">
    <source>
        <dbReference type="ARBA" id="ARBA00022958"/>
    </source>
</evidence>
<dbReference type="UniPathway" id="UPA00916">
    <property type="reaction ID" value="UER00889"/>
</dbReference>
<feature type="binding site" evidence="12">
    <location>
        <position position="241"/>
    </location>
    <ligand>
        <name>K(+)</name>
        <dbReference type="ChEBI" id="CHEBI:29103"/>
    </ligand>
</feature>
<feature type="binding site" evidence="12">
    <location>
        <position position="275"/>
    </location>
    <ligand>
        <name>K(+)</name>
        <dbReference type="ChEBI" id="CHEBI:29103"/>
    </ligand>
</feature>
<dbReference type="GO" id="GO:0005829">
    <property type="term" value="C:cytosol"/>
    <property type="evidence" value="ECO:0007669"/>
    <property type="project" value="TreeGrafter"/>
</dbReference>
<feature type="binding site" evidence="12">
    <location>
        <position position="245"/>
    </location>
    <ligand>
        <name>substrate</name>
    </ligand>
</feature>
<dbReference type="GO" id="GO:0046872">
    <property type="term" value="F:metal ion binding"/>
    <property type="evidence" value="ECO:0007669"/>
    <property type="project" value="UniProtKB-KW"/>
</dbReference>
<keyword evidence="12" id="KW-0963">Cytoplasm</keyword>
<sequence>MDEKVAIFGKINVDTFLYIDQLLIGENHLCQQTFIDIGGKGANTAIALAKLGIPCHLIACVGSDSISQSVLKKIERYGVDTSFIRSCNAQTGKTFVVVESKGRNTMFHLLGANDHLIPEIIDWTFLEKSSAVFVQFGIPFETVREVVTMSKRNGKYVYIDPAGFPDESVFEIIAYADTVAPNETEILKLTKETNLEKAVKKLLSTGVEEVVVKLGSKGASLFTEKTSFHINAYEVNVIDTTGAGDAFNAAYIAGKMKKFGRRETLKLAVAASSICVSKRGTSSASPTKDELTSFLNSIGEKELVKSL</sequence>
<dbReference type="AlphaFoldDB" id="A8F8V0"/>
<dbReference type="STRING" id="416591.Tlet_2030"/>
<dbReference type="EMBL" id="CP000812">
    <property type="protein sequence ID" value="ABV34584.1"/>
    <property type="molecule type" value="Genomic_DNA"/>
</dbReference>
<feature type="binding site" evidence="12">
    <location>
        <begin position="39"/>
        <end position="43"/>
    </location>
    <ligand>
        <name>substrate</name>
    </ligand>
</feature>
<dbReference type="Pfam" id="PF00294">
    <property type="entry name" value="PfkB"/>
    <property type="match status" value="1"/>
</dbReference>
<feature type="binding site" evidence="12">
    <location>
        <begin position="12"/>
        <end position="14"/>
    </location>
    <ligand>
        <name>substrate</name>
    </ligand>
</feature>
<proteinExistence type="inferred from homology"/>
<evidence type="ECO:0000256" key="1">
    <source>
        <dbReference type="ARBA" id="ARBA00005380"/>
    </source>
</evidence>
<dbReference type="HAMAP" id="MF_01987">
    <property type="entry name" value="Ribokinase"/>
    <property type="match status" value="1"/>
</dbReference>
<evidence type="ECO:0000259" key="13">
    <source>
        <dbReference type="Pfam" id="PF00294"/>
    </source>
</evidence>
<evidence type="ECO:0000256" key="3">
    <source>
        <dbReference type="ARBA" id="ARBA00016943"/>
    </source>
</evidence>
<dbReference type="PROSITE" id="PS00583">
    <property type="entry name" value="PFKB_KINASES_1"/>
    <property type="match status" value="1"/>
</dbReference>
<dbReference type="PANTHER" id="PTHR10584:SF166">
    <property type="entry name" value="RIBOKINASE"/>
    <property type="match status" value="1"/>
</dbReference>
<dbReference type="InterPro" id="IPR029056">
    <property type="entry name" value="Ribokinase-like"/>
</dbReference>
<evidence type="ECO:0000256" key="11">
    <source>
        <dbReference type="ARBA" id="ARBA00023277"/>
    </source>
</evidence>
<dbReference type="InterPro" id="IPR002139">
    <property type="entry name" value="Ribo/fructo_kinase"/>
</dbReference>
<dbReference type="CDD" id="cd01174">
    <property type="entry name" value="ribokinase"/>
    <property type="match status" value="1"/>
</dbReference>
<protein>
    <recommendedName>
        <fullName evidence="3 12">Ribokinase</fullName>
        <shortName evidence="12">RK</shortName>
        <ecNumber evidence="2 12">2.7.1.15</ecNumber>
    </recommendedName>
</protein>
<keyword evidence="4 12" id="KW-0808">Transferase</keyword>
<dbReference type="KEGG" id="tle:Tlet_2030"/>
<comment type="similarity">
    <text evidence="12">Belongs to the carbohydrate kinase PfkB family. Ribokinase subfamily.</text>
</comment>
<comment type="subcellular location">
    <subcellularLocation>
        <location evidence="12">Cytoplasm</location>
    </subcellularLocation>
</comment>
<comment type="function">
    <text evidence="12">Catalyzes the phosphorylation of ribose at O-5 in a reaction requiring ATP and magnesium. The resulting D-ribose-5-phosphate can then be used either for sythesis of nucleotides, histidine, and tryptophan, or as a component of the pentose phosphate pathway.</text>
</comment>
<dbReference type="SUPFAM" id="SSF53613">
    <property type="entry name" value="Ribokinase-like"/>
    <property type="match status" value="1"/>
</dbReference>
<dbReference type="Proteomes" id="UP000002016">
    <property type="component" value="Chromosome"/>
</dbReference>
<gene>
    <name evidence="12" type="primary">rbsK</name>
    <name evidence="14" type="ordered locus">Tlet_2030</name>
</gene>
<keyword evidence="11 12" id="KW-0119">Carbohydrate metabolism</keyword>
<dbReference type="RefSeq" id="WP_012004060.1">
    <property type="nucleotide sequence ID" value="NC_009828.1"/>
</dbReference>
<dbReference type="PROSITE" id="PS00584">
    <property type="entry name" value="PFKB_KINASES_2"/>
    <property type="match status" value="1"/>
</dbReference>
<comment type="caution">
    <text evidence="12">Lacks conserved residue(s) required for the propagation of feature annotation.</text>
</comment>
<dbReference type="PANTHER" id="PTHR10584">
    <property type="entry name" value="SUGAR KINASE"/>
    <property type="match status" value="1"/>
</dbReference>
<evidence type="ECO:0000256" key="7">
    <source>
        <dbReference type="ARBA" id="ARBA00022777"/>
    </source>
</evidence>
<dbReference type="InterPro" id="IPR017583">
    <property type="entry name" value="Tagatose/fructose_Pkinase"/>
</dbReference>
<keyword evidence="8 12" id="KW-0067">ATP-binding</keyword>
<feature type="binding site" evidence="12">
    <location>
        <begin position="213"/>
        <end position="218"/>
    </location>
    <ligand>
        <name>ATP</name>
        <dbReference type="ChEBI" id="CHEBI:30616"/>
    </ligand>
</feature>
<comment type="catalytic activity">
    <reaction evidence="12">
        <text>D-ribose + ATP = D-ribose 5-phosphate + ADP + H(+)</text>
        <dbReference type="Rhea" id="RHEA:13697"/>
        <dbReference type="ChEBI" id="CHEBI:15378"/>
        <dbReference type="ChEBI" id="CHEBI:30616"/>
        <dbReference type="ChEBI" id="CHEBI:47013"/>
        <dbReference type="ChEBI" id="CHEBI:78346"/>
        <dbReference type="ChEBI" id="CHEBI:456216"/>
        <dbReference type="EC" id="2.7.1.15"/>
    </reaction>
</comment>
<evidence type="ECO:0000313" key="14">
    <source>
        <dbReference type="EMBL" id="ABV34584.1"/>
    </source>
</evidence>
<dbReference type="PIRSF" id="PIRSF000535">
    <property type="entry name" value="1PFK/6PFK/LacC"/>
    <property type="match status" value="1"/>
</dbReference>
<feature type="active site" description="Proton acceptor" evidence="12">
    <location>
        <position position="245"/>
    </location>
</feature>
<evidence type="ECO:0000256" key="12">
    <source>
        <dbReference type="HAMAP-Rule" id="MF_01987"/>
    </source>
</evidence>
<dbReference type="GO" id="GO:0019303">
    <property type="term" value="P:D-ribose catabolic process"/>
    <property type="evidence" value="ECO:0007669"/>
    <property type="project" value="UniProtKB-UniRule"/>
</dbReference>
<evidence type="ECO:0000256" key="9">
    <source>
        <dbReference type="ARBA" id="ARBA00022842"/>
    </source>
</evidence>
<reference evidence="14 15" key="1">
    <citation type="submission" date="2007-08" db="EMBL/GenBank/DDBJ databases">
        <title>Complete sequence of Thermotoga lettingae TMO.</title>
        <authorList>
            <consortium name="US DOE Joint Genome Institute"/>
            <person name="Copeland A."/>
            <person name="Lucas S."/>
            <person name="Lapidus A."/>
            <person name="Barry K."/>
            <person name="Glavina del Rio T."/>
            <person name="Dalin E."/>
            <person name="Tice H."/>
            <person name="Pitluck S."/>
            <person name="Foster B."/>
            <person name="Bruce D."/>
            <person name="Schmutz J."/>
            <person name="Larimer F."/>
            <person name="Land M."/>
            <person name="Hauser L."/>
            <person name="Kyrpides N."/>
            <person name="Mikhailova N."/>
            <person name="Nelson K."/>
            <person name="Gogarten J.P."/>
            <person name="Noll K."/>
            <person name="Richardson P."/>
        </authorList>
    </citation>
    <scope>NUCLEOTIDE SEQUENCE [LARGE SCALE GENOMIC DNA]</scope>
    <source>
        <strain evidence="15">ATCC BAA-301 / DSM 14385 / NBRC 107922 / TMO</strain>
    </source>
</reference>
<organism evidence="14 15">
    <name type="scientific">Pseudothermotoga lettingae (strain ATCC BAA-301 / DSM 14385 / NBRC 107922 / TMO)</name>
    <name type="common">Thermotoga lettingae</name>
    <dbReference type="NCBI Taxonomy" id="416591"/>
    <lineage>
        <taxon>Bacteria</taxon>
        <taxon>Thermotogati</taxon>
        <taxon>Thermotogota</taxon>
        <taxon>Thermotogae</taxon>
        <taxon>Thermotogales</taxon>
        <taxon>Thermotogaceae</taxon>
        <taxon>Pseudothermotoga</taxon>
    </lineage>
</organism>
<keyword evidence="6 12" id="KW-0547">Nucleotide-binding</keyword>
<comment type="pathway">
    <text evidence="12">Carbohydrate metabolism; D-ribose degradation; D-ribose 5-phosphate from beta-D-ribopyranose: step 2/2.</text>
</comment>
<reference evidence="14 15" key="2">
    <citation type="journal article" date="2009" name="Proc. Natl. Acad. Sci. U.S.A.">
        <title>On the chimeric nature, thermophilic origin, and phylogenetic placement of the Thermotogales.</title>
        <authorList>
            <person name="Zhaxybayeva O."/>
            <person name="Swithers K.S."/>
            <person name="Lapierre P."/>
            <person name="Fournier G.P."/>
            <person name="Bickhart D.M."/>
            <person name="DeBoy R.T."/>
            <person name="Nelson K.E."/>
            <person name="Nesbo C.L."/>
            <person name="Doolittle W.F."/>
            <person name="Gogarten J.P."/>
            <person name="Noll K.M."/>
        </authorList>
    </citation>
    <scope>NUCLEOTIDE SEQUENCE [LARGE SCALE GENOMIC DNA]</scope>
    <source>
        <strain evidence="15">ATCC BAA-301 / DSM 14385 / NBRC 107922 / TMO</strain>
    </source>
</reference>
<evidence type="ECO:0000256" key="2">
    <source>
        <dbReference type="ARBA" id="ARBA00012035"/>
    </source>
</evidence>
<dbReference type="GO" id="GO:0005524">
    <property type="term" value="F:ATP binding"/>
    <property type="evidence" value="ECO:0007669"/>
    <property type="project" value="UniProtKB-UniRule"/>
</dbReference>
<dbReference type="PRINTS" id="PR00990">
    <property type="entry name" value="RIBOKINASE"/>
</dbReference>
<dbReference type="EC" id="2.7.1.15" evidence="2 12"/>
<accession>A8F8V0</accession>
<feature type="binding site" evidence="12">
    <location>
        <position position="239"/>
    </location>
    <ligand>
        <name>K(+)</name>
        <dbReference type="ChEBI" id="CHEBI:29103"/>
    </ligand>
</feature>
<dbReference type="InterPro" id="IPR011877">
    <property type="entry name" value="Ribokinase"/>
</dbReference>
<keyword evidence="7 12" id="KW-0418">Kinase</keyword>
<feature type="binding site" evidence="12">
    <location>
        <begin position="244"/>
        <end position="245"/>
    </location>
    <ligand>
        <name>ATP</name>
        <dbReference type="ChEBI" id="CHEBI:30616"/>
    </ligand>
</feature>
<comment type="activity regulation">
    <text evidence="12">Activated by a monovalent cation that binds near, but not in, the active site. The most likely occupant of the site in vivo is potassium. Ion binding induces a conformational change that may alter substrate affinity.</text>
</comment>
<feature type="binding site" evidence="12">
    <location>
        <position position="280"/>
    </location>
    <ligand>
        <name>K(+)</name>
        <dbReference type="ChEBI" id="CHEBI:29103"/>
    </ligand>
</feature>
<dbReference type="GO" id="GO:0004747">
    <property type="term" value="F:ribokinase activity"/>
    <property type="evidence" value="ECO:0007669"/>
    <property type="project" value="UniProtKB-UniRule"/>
</dbReference>
<keyword evidence="15" id="KW-1185">Reference proteome</keyword>
<name>A8F8V0_PSELT</name>
<keyword evidence="9 12" id="KW-0460">Magnesium</keyword>
<comment type="cofactor">
    <cofactor evidence="12">
        <name>Mg(2+)</name>
        <dbReference type="ChEBI" id="CHEBI:18420"/>
    </cofactor>
    <text evidence="12">Requires a divalent cation, most likely magnesium in vivo, as an electrophilic catalyst to aid phosphoryl group transfer. It is the chelate of the metal and the nucleotide that is the actual substrate.</text>
</comment>
<dbReference type="Gene3D" id="3.40.1190.20">
    <property type="match status" value="1"/>
</dbReference>
<feature type="binding site" evidence="12">
    <location>
        <position position="278"/>
    </location>
    <ligand>
        <name>K(+)</name>
        <dbReference type="ChEBI" id="CHEBI:29103"/>
    </ligand>
</feature>
<dbReference type="InterPro" id="IPR011611">
    <property type="entry name" value="PfkB_dom"/>
</dbReference>
<keyword evidence="5 12" id="KW-0479">Metal-binding</keyword>
<keyword evidence="10 12" id="KW-0630">Potassium</keyword>
<evidence type="ECO:0000256" key="6">
    <source>
        <dbReference type="ARBA" id="ARBA00022741"/>
    </source>
</evidence>
<dbReference type="OrthoDB" id="9775849at2"/>
<evidence type="ECO:0000256" key="8">
    <source>
        <dbReference type="ARBA" id="ARBA00022840"/>
    </source>
</evidence>
<feature type="domain" description="Carbohydrate kinase PfkB" evidence="13">
    <location>
        <begin position="3"/>
        <end position="287"/>
    </location>
</feature>
<evidence type="ECO:0000256" key="4">
    <source>
        <dbReference type="ARBA" id="ARBA00022679"/>
    </source>
</evidence>